<accession>A0ABS5JW61</accession>
<dbReference type="RefSeq" id="WP_212216380.1">
    <property type="nucleotide sequence ID" value="NZ_JAGUCO010000008.1"/>
</dbReference>
<gene>
    <name evidence="1" type="ORF">KEM10_12670</name>
</gene>
<sequence length="289" mass="33483">MQNLINESLPLLRAISTKLESSFNPNGQQVNLHEKIILDLILKYRKNLAIIILGLEHHVNDSFITIGLSNNFRVIAADTLTLAYMLSFLSPNIEDEQIAFRNEVNALNNEFIHQKLEIFRVELGKELADKRMQKLHPGSYKQKNKNTILKNRDDFHLHGPKERYKRLPNYPKEKSPDSIISNCLASGAFLTERSKFKRLKEVTNFSSSQNVYINYKYFSMFYHYTPVAGDMARKYHEIFYKQSTFCILNTVNIILTCKPILSVINDEAFNDLGKLHITFAQLAAKYFPD</sequence>
<keyword evidence="2" id="KW-1185">Reference proteome</keyword>
<protein>
    <submittedName>
        <fullName evidence="1">Uncharacterized protein</fullName>
    </submittedName>
</protein>
<dbReference type="EMBL" id="JAGUCO010000008">
    <property type="protein sequence ID" value="MBS2099137.1"/>
    <property type="molecule type" value="Genomic_DNA"/>
</dbReference>
<proteinExistence type="predicted"/>
<comment type="caution">
    <text evidence="1">The sequence shown here is derived from an EMBL/GenBank/DDBJ whole genome shotgun (WGS) entry which is preliminary data.</text>
</comment>
<evidence type="ECO:0000313" key="1">
    <source>
        <dbReference type="EMBL" id="MBS2099137.1"/>
    </source>
</evidence>
<reference evidence="1 2" key="1">
    <citation type="journal article" date="2015" name="Int. J. Syst. Evol. Microbiol.">
        <title>Carboxylicivirga linearis sp. nov., isolated from a sea cucumber culture pond.</title>
        <authorList>
            <person name="Wang F.Q."/>
            <person name="Zhou Y.X."/>
            <person name="Lin X.Z."/>
            <person name="Chen G.J."/>
            <person name="Du Z.J."/>
        </authorList>
    </citation>
    <scope>NUCLEOTIDE SEQUENCE [LARGE SCALE GENOMIC DNA]</scope>
    <source>
        <strain evidence="1 2">FB218</strain>
    </source>
</reference>
<evidence type="ECO:0000313" key="2">
    <source>
        <dbReference type="Proteomes" id="UP000708576"/>
    </source>
</evidence>
<organism evidence="1 2">
    <name type="scientific">Carboxylicivirga linearis</name>
    <dbReference type="NCBI Taxonomy" id="1628157"/>
    <lineage>
        <taxon>Bacteria</taxon>
        <taxon>Pseudomonadati</taxon>
        <taxon>Bacteroidota</taxon>
        <taxon>Bacteroidia</taxon>
        <taxon>Marinilabiliales</taxon>
        <taxon>Marinilabiliaceae</taxon>
        <taxon>Carboxylicivirga</taxon>
    </lineage>
</organism>
<dbReference type="Proteomes" id="UP000708576">
    <property type="component" value="Unassembled WGS sequence"/>
</dbReference>
<name>A0ABS5JW61_9BACT</name>